<dbReference type="STRING" id="38300.SPRI_5127"/>
<dbReference type="Gene3D" id="3.40.50.1950">
    <property type="entry name" value="Flavin prenyltransferase-like"/>
    <property type="match status" value="1"/>
</dbReference>
<protein>
    <submittedName>
        <fullName evidence="3">Flavoprotein</fullName>
    </submittedName>
</protein>
<dbReference type="SUPFAM" id="SSF52507">
    <property type="entry name" value="Homo-oligomeric flavin-containing Cys decarboxylases, HFCD"/>
    <property type="match status" value="1"/>
</dbReference>
<dbReference type="GO" id="GO:0003824">
    <property type="term" value="F:catalytic activity"/>
    <property type="evidence" value="ECO:0007669"/>
    <property type="project" value="InterPro"/>
</dbReference>
<dbReference type="EMBL" id="CP011340">
    <property type="protein sequence ID" value="ALC23433.1"/>
    <property type="molecule type" value="Genomic_DNA"/>
</dbReference>
<evidence type="ECO:0000313" key="3">
    <source>
        <dbReference type="EMBL" id="ALC23433.1"/>
    </source>
</evidence>
<dbReference type="Proteomes" id="UP000060513">
    <property type="component" value="Chromosome"/>
</dbReference>
<feature type="compositionally biased region" description="Gly residues" evidence="1">
    <location>
        <begin position="163"/>
        <end position="175"/>
    </location>
</feature>
<dbReference type="AlphaFoldDB" id="A0A0M3QJQ6"/>
<evidence type="ECO:0000256" key="1">
    <source>
        <dbReference type="SAM" id="MobiDB-lite"/>
    </source>
</evidence>
<accession>A0A0M3QJQ6</accession>
<dbReference type="GeneID" id="97233817"/>
<dbReference type="PATRIC" id="fig|38300.4.peg.5374"/>
<dbReference type="InterPro" id="IPR003382">
    <property type="entry name" value="Flavoprotein"/>
</dbReference>
<name>A0A0M3QJQ6_STRPR</name>
<dbReference type="Pfam" id="PF02441">
    <property type="entry name" value="Flavoprotein"/>
    <property type="match status" value="1"/>
</dbReference>
<gene>
    <name evidence="3" type="ORF">SPRI_5127</name>
</gene>
<feature type="region of interest" description="Disordered" evidence="1">
    <location>
        <begin position="158"/>
        <end position="179"/>
    </location>
</feature>
<evidence type="ECO:0000259" key="2">
    <source>
        <dbReference type="Pfam" id="PF02441"/>
    </source>
</evidence>
<proteinExistence type="predicted"/>
<dbReference type="InterPro" id="IPR036551">
    <property type="entry name" value="Flavin_trans-like"/>
</dbReference>
<evidence type="ECO:0000313" key="4">
    <source>
        <dbReference type="Proteomes" id="UP000060513"/>
    </source>
</evidence>
<organism evidence="3">
    <name type="scientific">Streptomyces pristinaespiralis</name>
    <dbReference type="NCBI Taxonomy" id="38300"/>
    <lineage>
        <taxon>Bacteria</taxon>
        <taxon>Bacillati</taxon>
        <taxon>Actinomycetota</taxon>
        <taxon>Actinomycetes</taxon>
        <taxon>Kitasatosporales</taxon>
        <taxon>Streptomycetaceae</taxon>
        <taxon>Streptomyces</taxon>
    </lineage>
</organism>
<dbReference type="RefSeq" id="WP_037776878.1">
    <property type="nucleotide sequence ID" value="NZ_CP011340.1"/>
</dbReference>
<dbReference type="KEGG" id="spri:SPRI_5127"/>
<dbReference type="OrthoDB" id="161343at2"/>
<reference evidence="3 4" key="1">
    <citation type="submission" date="2015-08" db="EMBL/GenBank/DDBJ databases">
        <title>Genome sequence of the pristinamycin over-producing bacterium Streptomyces pristinaespiralis HCCB10218.</title>
        <authorList>
            <person name="Tian J."/>
            <person name="Yang J."/>
            <person name="Li L."/>
            <person name="Ruan L."/>
            <person name="Wei W."/>
            <person name="Zheng G."/>
            <person name="Wei Z."/>
            <person name="Yang S."/>
            <person name="Ge M."/>
            <person name="Jiang W."/>
            <person name="Lu Y."/>
        </authorList>
    </citation>
    <scope>NUCLEOTIDE SEQUENCE [LARGE SCALE GENOMIC DNA]</scope>
    <source>
        <strain evidence="3 4">HCCB 10218</strain>
    </source>
</reference>
<feature type="domain" description="Flavoprotein" evidence="2">
    <location>
        <begin position="8"/>
        <end position="123"/>
    </location>
</feature>
<sequence length="201" mass="20877">MTRTTLHLFCSAAPPVFDVAQVIEQAQAGGWDVCLGLTPVAARWLEPSLDGLAVLTGHPVRFAYDRPGEPEIWPAADAVLFAPMTFNSLNACALGLTSSFVVGAAAEAIGKGVPTVAVPCVNAAYARHPQFERSVETLRSAGVSVLYGYEENGLASHEPVQGQGHGYGHAPGQGQGQERPGAYPWAAALDVVGAQVAAGRS</sequence>